<reference evidence="2" key="1">
    <citation type="submission" date="2024-06" db="EMBL/GenBank/DDBJ databases">
        <title>Caulobacter inopinatus, sp. nov.</title>
        <authorList>
            <person name="Donachie S.P."/>
        </authorList>
    </citation>
    <scope>NUCLEOTIDE SEQUENCE</scope>
    <source>
        <strain evidence="2">73W</strain>
    </source>
</reference>
<feature type="compositionally biased region" description="Polar residues" evidence="1">
    <location>
        <begin position="17"/>
        <end position="28"/>
    </location>
</feature>
<gene>
    <name evidence="2" type="ORF">ABOZ73_09415</name>
</gene>
<feature type="compositionally biased region" description="Basic and acidic residues" evidence="1">
    <location>
        <begin position="36"/>
        <end position="46"/>
    </location>
</feature>
<organism evidence="2">
    <name type="scientific">Caulobacter sp. 73W</name>
    <dbReference type="NCBI Taxonomy" id="3161137"/>
    <lineage>
        <taxon>Bacteria</taxon>
        <taxon>Pseudomonadati</taxon>
        <taxon>Pseudomonadota</taxon>
        <taxon>Alphaproteobacteria</taxon>
        <taxon>Caulobacterales</taxon>
        <taxon>Caulobacteraceae</taxon>
        <taxon>Caulobacter</taxon>
    </lineage>
</organism>
<feature type="compositionally biased region" description="Basic and acidic residues" evidence="1">
    <location>
        <begin position="65"/>
        <end position="84"/>
    </location>
</feature>
<evidence type="ECO:0000256" key="1">
    <source>
        <dbReference type="SAM" id="MobiDB-lite"/>
    </source>
</evidence>
<sequence length="84" mass="9248">MAEDKNPQTSGEDRSYDPNTPQANRSIQQGGGVGARDLRLQADPTREPGLPEDIKLEEEEPSLSDADRDEARASEERSEVGRQP</sequence>
<dbReference type="RefSeq" id="WP_369057902.1">
    <property type="nucleotide sequence ID" value="NZ_CP158375.1"/>
</dbReference>
<feature type="region of interest" description="Disordered" evidence="1">
    <location>
        <begin position="1"/>
        <end position="84"/>
    </location>
</feature>
<name>A0AB39KNI8_9CAUL</name>
<protein>
    <submittedName>
        <fullName evidence="2">Uncharacterized protein</fullName>
    </submittedName>
</protein>
<dbReference type="AlphaFoldDB" id="A0AB39KNI8"/>
<proteinExistence type="predicted"/>
<dbReference type="EMBL" id="CP158375">
    <property type="protein sequence ID" value="XDO95048.1"/>
    <property type="molecule type" value="Genomic_DNA"/>
</dbReference>
<evidence type="ECO:0000313" key="2">
    <source>
        <dbReference type="EMBL" id="XDO95048.1"/>
    </source>
</evidence>
<feature type="compositionally biased region" description="Basic and acidic residues" evidence="1">
    <location>
        <begin position="1"/>
        <end position="16"/>
    </location>
</feature>
<accession>A0AB39KNI8</accession>